<comment type="caution">
    <text evidence="2">The sequence shown here is derived from an EMBL/GenBank/DDBJ whole genome shotgun (WGS) entry which is preliminary data.</text>
</comment>
<evidence type="ECO:0000313" key="2">
    <source>
        <dbReference type="EMBL" id="KAJ3034184.1"/>
    </source>
</evidence>
<dbReference type="EMBL" id="JADGJD010002192">
    <property type="protein sequence ID" value="KAJ3034184.1"/>
    <property type="molecule type" value="Genomic_DNA"/>
</dbReference>
<sequence length="147" mass="16890">MTLALNGHILLTNGPDKHQLALWDLSKRPSASDRLPSPLQPPPLHILSESEAMRKMHFEVPGFRDLKFAELSRDGTCVFGSVRFERDLTLLCWDFRERERSGVGPGGEKGDGNKEGMGKRTRKFERRSLDGLMQIDFWLCYDEVEEW</sequence>
<evidence type="ECO:0000256" key="1">
    <source>
        <dbReference type="SAM" id="MobiDB-lite"/>
    </source>
</evidence>
<dbReference type="Proteomes" id="UP001212841">
    <property type="component" value="Unassembled WGS sequence"/>
</dbReference>
<organism evidence="2 3">
    <name type="scientific">Rhizophlyctis rosea</name>
    <dbReference type="NCBI Taxonomy" id="64517"/>
    <lineage>
        <taxon>Eukaryota</taxon>
        <taxon>Fungi</taxon>
        <taxon>Fungi incertae sedis</taxon>
        <taxon>Chytridiomycota</taxon>
        <taxon>Chytridiomycota incertae sedis</taxon>
        <taxon>Chytridiomycetes</taxon>
        <taxon>Rhizophlyctidales</taxon>
        <taxon>Rhizophlyctidaceae</taxon>
        <taxon>Rhizophlyctis</taxon>
    </lineage>
</organism>
<dbReference type="AlphaFoldDB" id="A0AAD5WXB1"/>
<name>A0AAD5WXB1_9FUNG</name>
<accession>A0AAD5WXB1</accession>
<evidence type="ECO:0000313" key="3">
    <source>
        <dbReference type="Proteomes" id="UP001212841"/>
    </source>
</evidence>
<reference evidence="2" key="1">
    <citation type="submission" date="2020-05" db="EMBL/GenBank/DDBJ databases">
        <title>Phylogenomic resolution of chytrid fungi.</title>
        <authorList>
            <person name="Stajich J.E."/>
            <person name="Amses K."/>
            <person name="Simmons R."/>
            <person name="Seto K."/>
            <person name="Myers J."/>
            <person name="Bonds A."/>
            <person name="Quandt C.A."/>
            <person name="Barry K."/>
            <person name="Liu P."/>
            <person name="Grigoriev I."/>
            <person name="Longcore J.E."/>
            <person name="James T.Y."/>
        </authorList>
    </citation>
    <scope>NUCLEOTIDE SEQUENCE</scope>
    <source>
        <strain evidence="2">JEL0318</strain>
    </source>
</reference>
<gene>
    <name evidence="2" type="ORF">HK097_004586</name>
</gene>
<protein>
    <submittedName>
        <fullName evidence="2">Uncharacterized protein</fullName>
    </submittedName>
</protein>
<proteinExistence type="predicted"/>
<feature type="compositionally biased region" description="Basic and acidic residues" evidence="1">
    <location>
        <begin position="108"/>
        <end position="118"/>
    </location>
</feature>
<feature type="region of interest" description="Disordered" evidence="1">
    <location>
        <begin position="100"/>
        <end position="121"/>
    </location>
</feature>
<keyword evidence="3" id="KW-1185">Reference proteome</keyword>